<evidence type="ECO:0000313" key="1">
    <source>
        <dbReference type="EMBL" id="GAA2463242.1"/>
    </source>
</evidence>
<keyword evidence="2" id="KW-1185">Reference proteome</keyword>
<evidence type="ECO:0000313" key="2">
    <source>
        <dbReference type="Proteomes" id="UP001501638"/>
    </source>
</evidence>
<comment type="caution">
    <text evidence="1">The sequence shown here is derived from an EMBL/GenBank/DDBJ whole genome shotgun (WGS) entry which is preliminary data.</text>
</comment>
<sequence length="67" mass="7470">MSEPTPRQEAEEAQQRGHWLMARVVVLAAFRSPTAPSMRLYQSGAHRAYAKAAALTEQPTGIPRRTH</sequence>
<dbReference type="EMBL" id="BAAASZ010000042">
    <property type="protein sequence ID" value="GAA2463242.1"/>
    <property type="molecule type" value="Genomic_DNA"/>
</dbReference>
<reference evidence="2" key="1">
    <citation type="journal article" date="2019" name="Int. J. Syst. Evol. Microbiol.">
        <title>The Global Catalogue of Microorganisms (GCM) 10K type strain sequencing project: providing services to taxonomists for standard genome sequencing and annotation.</title>
        <authorList>
            <consortium name="The Broad Institute Genomics Platform"/>
            <consortium name="The Broad Institute Genome Sequencing Center for Infectious Disease"/>
            <person name="Wu L."/>
            <person name="Ma J."/>
        </authorList>
    </citation>
    <scope>NUCLEOTIDE SEQUENCE [LARGE SCALE GENOMIC DNA]</scope>
    <source>
        <strain evidence="2">JCM 6305</strain>
    </source>
</reference>
<name>A0ABP5XPD6_9ACTN</name>
<accession>A0ABP5XPD6</accession>
<organism evidence="1 2">
    <name type="scientific">Streptomyces macrosporus</name>
    <dbReference type="NCBI Taxonomy" id="44032"/>
    <lineage>
        <taxon>Bacteria</taxon>
        <taxon>Bacillati</taxon>
        <taxon>Actinomycetota</taxon>
        <taxon>Actinomycetes</taxon>
        <taxon>Kitasatosporales</taxon>
        <taxon>Streptomycetaceae</taxon>
        <taxon>Streptomyces</taxon>
    </lineage>
</organism>
<dbReference type="RefSeq" id="WP_344328255.1">
    <property type="nucleotide sequence ID" value="NZ_BAAASZ010000042.1"/>
</dbReference>
<protein>
    <submittedName>
        <fullName evidence="1">Uncharacterized protein</fullName>
    </submittedName>
</protein>
<dbReference type="Proteomes" id="UP001501638">
    <property type="component" value="Unassembled WGS sequence"/>
</dbReference>
<proteinExistence type="predicted"/>
<gene>
    <name evidence="1" type="ORF">GCM10010405_54620</name>
</gene>